<dbReference type="PANTHER" id="PTHR31973">
    <property type="entry name" value="POLYPROTEIN, PUTATIVE-RELATED"/>
    <property type="match status" value="1"/>
</dbReference>
<organism evidence="2 3">
    <name type="scientific">Coptis chinensis</name>
    <dbReference type="NCBI Taxonomy" id="261450"/>
    <lineage>
        <taxon>Eukaryota</taxon>
        <taxon>Viridiplantae</taxon>
        <taxon>Streptophyta</taxon>
        <taxon>Embryophyta</taxon>
        <taxon>Tracheophyta</taxon>
        <taxon>Spermatophyta</taxon>
        <taxon>Magnoliopsida</taxon>
        <taxon>Ranunculales</taxon>
        <taxon>Ranunculaceae</taxon>
        <taxon>Coptidoideae</taxon>
        <taxon>Coptis</taxon>
    </lineage>
</organism>
<dbReference type="AlphaFoldDB" id="A0A835ISA9"/>
<feature type="domain" description="Transposase MuDR plant" evidence="1">
    <location>
        <begin position="103"/>
        <end position="164"/>
    </location>
</feature>
<evidence type="ECO:0000313" key="3">
    <source>
        <dbReference type="Proteomes" id="UP000631114"/>
    </source>
</evidence>
<dbReference type="OrthoDB" id="1904319at2759"/>
<dbReference type="Proteomes" id="UP000631114">
    <property type="component" value="Unassembled WGS sequence"/>
</dbReference>
<gene>
    <name evidence="2" type="ORF">IFM89_014347</name>
</gene>
<keyword evidence="3" id="KW-1185">Reference proteome</keyword>
<sequence>MNLLKTEVEDVSNDLNTLGSIVDDAVPNHQPVLRNMDKALKTNHLNVVHHHNSDQDSPVLNAMFSSRTKEPVTNSNPNMEDVEGIQEGVHTSANFKTTVVDIEFYEGQVFTDKDTFKLALCEHAIRTRYDLQAMKSDNIAVYWKCRDHNCTWRIRARKENDLETYRVVVYFGKHICSTKRLRCGTPHSQATVKWVCSKFRVNIGSNQDWTPASIVKSIETEYGIKISYKKAYNVKQILDGQSAPLLPIRSVGRPRKRRTES</sequence>
<reference evidence="2 3" key="1">
    <citation type="submission" date="2020-10" db="EMBL/GenBank/DDBJ databases">
        <title>The Coptis chinensis genome and diversification of protoberbering-type alkaloids.</title>
        <authorList>
            <person name="Wang B."/>
            <person name="Shu S."/>
            <person name="Song C."/>
            <person name="Liu Y."/>
        </authorList>
    </citation>
    <scope>NUCLEOTIDE SEQUENCE [LARGE SCALE GENOMIC DNA]</scope>
    <source>
        <strain evidence="2">HL-2020</strain>
        <tissue evidence="2">Leaf</tissue>
    </source>
</reference>
<comment type="caution">
    <text evidence="2">The sequence shown here is derived from an EMBL/GenBank/DDBJ whole genome shotgun (WGS) entry which is preliminary data.</text>
</comment>
<evidence type="ECO:0000313" key="2">
    <source>
        <dbReference type="EMBL" id="KAF9620743.1"/>
    </source>
</evidence>
<evidence type="ECO:0000259" key="1">
    <source>
        <dbReference type="Pfam" id="PF03108"/>
    </source>
</evidence>
<dbReference type="EMBL" id="JADFTS010000002">
    <property type="protein sequence ID" value="KAF9620743.1"/>
    <property type="molecule type" value="Genomic_DNA"/>
</dbReference>
<protein>
    <recommendedName>
        <fullName evidence="1">Transposase MuDR plant domain-containing protein</fullName>
    </recommendedName>
</protein>
<dbReference type="PANTHER" id="PTHR31973:SF187">
    <property type="entry name" value="MUTATOR TRANSPOSASE MUDRA PROTEIN"/>
    <property type="match status" value="1"/>
</dbReference>
<proteinExistence type="predicted"/>
<name>A0A835ISA9_9MAGN</name>
<accession>A0A835ISA9</accession>
<dbReference type="Pfam" id="PF03108">
    <property type="entry name" value="DBD_Tnp_Mut"/>
    <property type="match status" value="1"/>
</dbReference>
<dbReference type="InterPro" id="IPR004332">
    <property type="entry name" value="Transposase_MuDR"/>
</dbReference>